<comment type="caution">
    <text evidence="1">The sequence shown here is derived from an EMBL/GenBank/DDBJ whole genome shotgun (WGS) entry which is preliminary data.</text>
</comment>
<reference evidence="1 2" key="1">
    <citation type="submission" date="2018-08" db="EMBL/GenBank/DDBJ databases">
        <title>Genome sequence of Methylocystis hirsuta CSC1, a methanotroph able to accumulate PHAs.</title>
        <authorList>
            <person name="Bordel S."/>
            <person name="Rodriguez E."/>
            <person name="Gancedo J."/>
            <person name="Munoz R."/>
        </authorList>
    </citation>
    <scope>NUCLEOTIDE SEQUENCE [LARGE SCALE GENOMIC DNA]</scope>
    <source>
        <strain evidence="1 2">CSC1</strain>
    </source>
</reference>
<dbReference type="Proteomes" id="UP000268623">
    <property type="component" value="Unassembled WGS sequence"/>
</dbReference>
<sequence length="69" mass="8064">MAARAHAFRQLERFPITWDHVIDKESLKIKMVEQVLIEKVRQLFRNLLYRRSQASRRATPSRTSASGPA</sequence>
<proteinExistence type="predicted"/>
<dbReference type="EMBL" id="QWDD01000001">
    <property type="protein sequence ID" value="RNJ49733.1"/>
    <property type="molecule type" value="Genomic_DNA"/>
</dbReference>
<organism evidence="1 2">
    <name type="scientific">Methylocystis hirsuta</name>
    <dbReference type="NCBI Taxonomy" id="369798"/>
    <lineage>
        <taxon>Bacteria</taxon>
        <taxon>Pseudomonadati</taxon>
        <taxon>Pseudomonadota</taxon>
        <taxon>Alphaproteobacteria</taxon>
        <taxon>Hyphomicrobiales</taxon>
        <taxon>Methylocystaceae</taxon>
        <taxon>Methylocystis</taxon>
    </lineage>
</organism>
<gene>
    <name evidence="1" type="ORF">D1O30_09115</name>
</gene>
<protein>
    <submittedName>
        <fullName evidence="1">Uncharacterized protein</fullName>
    </submittedName>
</protein>
<dbReference type="AlphaFoldDB" id="A0A3M9XN81"/>
<keyword evidence="2" id="KW-1185">Reference proteome</keyword>
<evidence type="ECO:0000313" key="2">
    <source>
        <dbReference type="Proteomes" id="UP000268623"/>
    </source>
</evidence>
<evidence type="ECO:0000313" key="1">
    <source>
        <dbReference type="EMBL" id="RNJ49733.1"/>
    </source>
</evidence>
<accession>A0A3M9XN81</accession>
<name>A0A3M9XN81_9HYPH</name>